<accession>A0A6P5WIG1</accession>
<keyword evidence="2" id="KW-1185">Reference proteome</keyword>
<dbReference type="PANTHER" id="PTHR34287">
    <property type="entry name" value="OS06G0551500 PROTEIN-RELATED"/>
    <property type="match status" value="1"/>
</dbReference>
<dbReference type="OrthoDB" id="686565at2759"/>
<feature type="compositionally biased region" description="Polar residues" evidence="1">
    <location>
        <begin position="1"/>
        <end position="13"/>
    </location>
</feature>
<feature type="region of interest" description="Disordered" evidence="1">
    <location>
        <begin position="1"/>
        <end position="25"/>
    </location>
</feature>
<dbReference type="RefSeq" id="XP_022715739.1">
    <property type="nucleotide sequence ID" value="XM_022860004.1"/>
</dbReference>
<dbReference type="KEGG" id="dzi:111274954"/>
<dbReference type="Proteomes" id="UP000515121">
    <property type="component" value="Unplaced"/>
</dbReference>
<proteinExistence type="predicted"/>
<protein>
    <submittedName>
        <fullName evidence="3">Uncharacterized protein LOC111274954</fullName>
    </submittedName>
</protein>
<dbReference type="PANTHER" id="PTHR34287:SF2">
    <property type="match status" value="1"/>
</dbReference>
<organism evidence="2 3">
    <name type="scientific">Durio zibethinus</name>
    <name type="common">Durian</name>
    <dbReference type="NCBI Taxonomy" id="66656"/>
    <lineage>
        <taxon>Eukaryota</taxon>
        <taxon>Viridiplantae</taxon>
        <taxon>Streptophyta</taxon>
        <taxon>Embryophyta</taxon>
        <taxon>Tracheophyta</taxon>
        <taxon>Spermatophyta</taxon>
        <taxon>Magnoliopsida</taxon>
        <taxon>eudicotyledons</taxon>
        <taxon>Gunneridae</taxon>
        <taxon>Pentapetalae</taxon>
        <taxon>rosids</taxon>
        <taxon>malvids</taxon>
        <taxon>Malvales</taxon>
        <taxon>Malvaceae</taxon>
        <taxon>Helicteroideae</taxon>
        <taxon>Durio</taxon>
    </lineage>
</organism>
<sequence length="107" mass="12208">MSSILSMSNSEVFSSPPADSPEPSPLRIQVVSKSVSDRLLEKFFDVSEYNFDYEKSGLWSPPVRRSAFLSSHDRIFTEQEMLERLKSVIDRRRSGRHNIGCNAFCCS</sequence>
<dbReference type="AlphaFoldDB" id="A0A6P5WIG1"/>
<evidence type="ECO:0000313" key="2">
    <source>
        <dbReference type="Proteomes" id="UP000515121"/>
    </source>
</evidence>
<gene>
    <name evidence="3" type="primary">LOC111274954</name>
</gene>
<name>A0A6P5WIG1_DURZI</name>
<evidence type="ECO:0000256" key="1">
    <source>
        <dbReference type="SAM" id="MobiDB-lite"/>
    </source>
</evidence>
<evidence type="ECO:0000313" key="3">
    <source>
        <dbReference type="RefSeq" id="XP_022715739.1"/>
    </source>
</evidence>
<dbReference type="GeneID" id="111274954"/>
<reference evidence="3" key="1">
    <citation type="submission" date="2025-08" db="UniProtKB">
        <authorList>
            <consortium name="RefSeq"/>
        </authorList>
    </citation>
    <scope>IDENTIFICATION</scope>
    <source>
        <tissue evidence="3">Fruit stalk</tissue>
    </source>
</reference>